<reference evidence="2" key="1">
    <citation type="submission" date="2024-07" db="EMBL/GenBank/DDBJ databases">
        <authorList>
            <person name="Jiang Y."/>
            <person name="Qin Q."/>
        </authorList>
    </citation>
    <scope>NUCLEOTIDE SEQUENCE</scope>
    <source>
        <strain evidence="2">SD03</strain>
    </source>
</reference>
<gene>
    <name evidence="2" type="ORF">ABZP26_06035</name>
</gene>
<feature type="domain" description="DUF6795" evidence="1">
    <location>
        <begin position="25"/>
        <end position="129"/>
    </location>
</feature>
<evidence type="ECO:0000313" key="2">
    <source>
        <dbReference type="EMBL" id="XDH88747.1"/>
    </source>
</evidence>
<evidence type="ECO:0000259" key="1">
    <source>
        <dbReference type="Pfam" id="PF20598"/>
    </source>
</evidence>
<dbReference type="RefSeq" id="WP_024601630.1">
    <property type="nucleotide sequence ID" value="NZ_CP162514.1"/>
</dbReference>
<organism evidence="2">
    <name type="scientific">Pseudoalteromonas sp. SD03</name>
    <dbReference type="NCBI Taxonomy" id="3231719"/>
    <lineage>
        <taxon>Bacteria</taxon>
        <taxon>Pseudomonadati</taxon>
        <taxon>Pseudomonadota</taxon>
        <taxon>Gammaproteobacteria</taxon>
        <taxon>Alteromonadales</taxon>
        <taxon>Pseudoalteromonadaceae</taxon>
        <taxon>Pseudoalteromonas</taxon>
    </lineage>
</organism>
<dbReference type="InterPro" id="IPR046474">
    <property type="entry name" value="DUF6795"/>
</dbReference>
<protein>
    <submittedName>
        <fullName evidence="2">DUF6795 domain-containing protein</fullName>
    </submittedName>
</protein>
<proteinExistence type="predicted"/>
<sequence length="173" mass="19612">MSFSEILRKINNHIGTHKVHLCPEVKGRLVNNGAPLANVRILRTLSYSDGKYTKDECFTDSNGEFEMPEMSLRSSQPALLIAEKIRWQEITAQYGGDNFILWSSNPSGISVIQEYVDKLNSLNGDIINEEVFFSFKGTSCQNSYCAKSICRWDDDFVLIDLEADFERMISGIL</sequence>
<name>A0AB39ATR4_9GAMM</name>
<accession>A0AB39ATR4</accession>
<dbReference type="EMBL" id="CP162514">
    <property type="protein sequence ID" value="XDH88747.1"/>
    <property type="molecule type" value="Genomic_DNA"/>
</dbReference>
<dbReference type="Pfam" id="PF20598">
    <property type="entry name" value="DUF6795"/>
    <property type="match status" value="1"/>
</dbReference>
<dbReference type="AlphaFoldDB" id="A0AB39ATR4"/>